<organism evidence="4 5">
    <name type="scientific">Caenorhabditis tropicalis</name>
    <dbReference type="NCBI Taxonomy" id="1561998"/>
    <lineage>
        <taxon>Eukaryota</taxon>
        <taxon>Metazoa</taxon>
        <taxon>Ecdysozoa</taxon>
        <taxon>Nematoda</taxon>
        <taxon>Chromadorea</taxon>
        <taxon>Rhabditida</taxon>
        <taxon>Rhabditina</taxon>
        <taxon>Rhabditomorpha</taxon>
        <taxon>Rhabditoidea</taxon>
        <taxon>Rhabditidae</taxon>
        <taxon>Peloderinae</taxon>
        <taxon>Caenorhabditis</taxon>
    </lineage>
</organism>
<evidence type="ECO:0000313" key="4">
    <source>
        <dbReference type="Proteomes" id="UP000095282"/>
    </source>
</evidence>
<comment type="similarity">
    <text evidence="1">Belongs to the mTERF family.</text>
</comment>
<name>A0A1I7U7U1_9PELO</name>
<dbReference type="Pfam" id="PF02536">
    <property type="entry name" value="mTERF"/>
    <property type="match status" value="1"/>
</dbReference>
<evidence type="ECO:0000256" key="1">
    <source>
        <dbReference type="ARBA" id="ARBA00007692"/>
    </source>
</evidence>
<keyword evidence="3" id="KW-0175">Coiled coil</keyword>
<dbReference type="SMART" id="SM00733">
    <property type="entry name" value="Mterf"/>
    <property type="match status" value="6"/>
</dbReference>
<sequence length="403" mass="47038">MDISAPKQVRTMTEMNLQNAFTEEEKESNREIVQNFEDRFQIDELKETKAIPSSVIAEAKRLKAETGKATYRTIEYTEGELDNSILSEPPSHSNPHPFDASELPPVHSHSIVPFVNHSPLLRFLVDIGVDLAEIENTTSIGRHLLRLEMDDVRQKIELMQNEIGFENEEIGAYLTRNPFFLLQDVNDMQTRLNYLELKKFTKVERRKIVDKYRYWLNCNVQLIDSRLGWIQQQFKLSAKLTRELIVKEPRIIMFGTGPLERLVKMFTKELNFDSNQLKVLVLKDPRLFMIDSKLVSRTYKYVRDVMRINNETILEHPFILRCSLSVIRSRHDFLNRLGRAQYLLSQNKESKNDKSEIVTPEDSPTKQSDLVSLEHFLHPSDAEFAMLAARTYPVAYDKFLRNS</sequence>
<dbReference type="InterPro" id="IPR038538">
    <property type="entry name" value="MTERF_sf"/>
</dbReference>
<keyword evidence="2" id="KW-0809">Transit peptide</keyword>
<dbReference type="eggNOG" id="KOG1267">
    <property type="taxonomic scope" value="Eukaryota"/>
</dbReference>
<evidence type="ECO:0000256" key="3">
    <source>
        <dbReference type="SAM" id="Coils"/>
    </source>
</evidence>
<dbReference type="Proteomes" id="UP000095282">
    <property type="component" value="Unplaced"/>
</dbReference>
<dbReference type="GO" id="GO:0006390">
    <property type="term" value="P:mitochondrial transcription"/>
    <property type="evidence" value="ECO:0007669"/>
    <property type="project" value="TreeGrafter"/>
</dbReference>
<keyword evidence="4" id="KW-1185">Reference proteome</keyword>
<evidence type="ECO:0000313" key="5">
    <source>
        <dbReference type="WBParaSite" id="Csp11.Scaffold629.g15729.t1"/>
    </source>
</evidence>
<dbReference type="AlphaFoldDB" id="A0A1I7U7U1"/>
<protein>
    <submittedName>
        <fullName evidence="5">Uncharacterized protein</fullName>
    </submittedName>
</protein>
<dbReference type="PANTHER" id="PTHR13068:SF112">
    <property type="entry name" value="TRANSCRIPTION TERMINATION FACTOR 3, MITOCHONDRIAL"/>
    <property type="match status" value="1"/>
</dbReference>
<dbReference type="FunFam" id="1.25.70.10:FF:000035">
    <property type="entry name" value="Protein CBG19300"/>
    <property type="match status" value="1"/>
</dbReference>
<dbReference type="InterPro" id="IPR003690">
    <property type="entry name" value="MTERF"/>
</dbReference>
<dbReference type="Gene3D" id="1.25.70.10">
    <property type="entry name" value="Transcription termination factor 3, mitochondrial"/>
    <property type="match status" value="1"/>
</dbReference>
<dbReference type="STRING" id="1561998.A0A1I7U7U1"/>
<evidence type="ECO:0000256" key="2">
    <source>
        <dbReference type="ARBA" id="ARBA00022946"/>
    </source>
</evidence>
<reference evidence="5" key="1">
    <citation type="submission" date="2016-11" db="UniProtKB">
        <authorList>
            <consortium name="WormBaseParasite"/>
        </authorList>
    </citation>
    <scope>IDENTIFICATION</scope>
</reference>
<dbReference type="GO" id="GO:0061668">
    <property type="term" value="P:mitochondrial ribosome assembly"/>
    <property type="evidence" value="ECO:0007669"/>
    <property type="project" value="TreeGrafter"/>
</dbReference>
<accession>A0A1I7U7U1</accession>
<dbReference type="PANTHER" id="PTHR13068">
    <property type="entry name" value="CGI-12 PROTEIN-RELATED"/>
    <property type="match status" value="1"/>
</dbReference>
<feature type="coiled-coil region" evidence="3">
    <location>
        <begin position="142"/>
        <end position="169"/>
    </location>
</feature>
<dbReference type="GO" id="GO:0003676">
    <property type="term" value="F:nucleic acid binding"/>
    <property type="evidence" value="ECO:0007669"/>
    <property type="project" value="InterPro"/>
</dbReference>
<dbReference type="WBParaSite" id="Csp11.Scaffold629.g15729.t1">
    <property type="protein sequence ID" value="Csp11.Scaffold629.g15729.t1"/>
    <property type="gene ID" value="Csp11.Scaffold629.g15729"/>
</dbReference>
<proteinExistence type="inferred from homology"/>
<dbReference type="GO" id="GO:0005739">
    <property type="term" value="C:mitochondrion"/>
    <property type="evidence" value="ECO:0007669"/>
    <property type="project" value="TreeGrafter"/>
</dbReference>